<dbReference type="AlphaFoldDB" id="A0A372MCM2"/>
<evidence type="ECO:0000256" key="5">
    <source>
        <dbReference type="ARBA" id="ARBA00023251"/>
    </source>
</evidence>
<keyword evidence="10" id="KW-1185">Reference proteome</keyword>
<dbReference type="RefSeq" id="WP_128554294.1">
    <property type="nucleotide sequence ID" value="NZ_QUAK01000015.1"/>
</dbReference>
<evidence type="ECO:0000256" key="4">
    <source>
        <dbReference type="ARBA" id="ARBA00023136"/>
    </source>
</evidence>
<name>A0A372MCM2_9ACTN</name>
<feature type="compositionally biased region" description="Pro residues" evidence="6">
    <location>
        <begin position="486"/>
        <end position="497"/>
    </location>
</feature>
<protein>
    <submittedName>
        <fullName evidence="9">MFS transporter</fullName>
    </submittedName>
</protein>
<evidence type="ECO:0000256" key="6">
    <source>
        <dbReference type="SAM" id="MobiDB-lite"/>
    </source>
</evidence>
<comment type="caution">
    <text evidence="9">The sequence shown here is derived from an EMBL/GenBank/DDBJ whole genome shotgun (WGS) entry which is preliminary data.</text>
</comment>
<dbReference type="SUPFAM" id="SSF103473">
    <property type="entry name" value="MFS general substrate transporter"/>
    <property type="match status" value="1"/>
</dbReference>
<dbReference type="InterPro" id="IPR020846">
    <property type="entry name" value="MFS_dom"/>
</dbReference>
<feature type="transmembrane region" description="Helical" evidence="7">
    <location>
        <begin position="57"/>
        <end position="75"/>
    </location>
</feature>
<evidence type="ECO:0000259" key="8">
    <source>
        <dbReference type="PROSITE" id="PS50850"/>
    </source>
</evidence>
<dbReference type="Proteomes" id="UP000263094">
    <property type="component" value="Unassembled WGS sequence"/>
</dbReference>
<evidence type="ECO:0000256" key="2">
    <source>
        <dbReference type="ARBA" id="ARBA00022692"/>
    </source>
</evidence>
<feature type="transmembrane region" description="Helical" evidence="7">
    <location>
        <begin position="342"/>
        <end position="360"/>
    </location>
</feature>
<feature type="transmembrane region" description="Helical" evidence="7">
    <location>
        <begin position="142"/>
        <end position="163"/>
    </location>
</feature>
<evidence type="ECO:0000256" key="3">
    <source>
        <dbReference type="ARBA" id="ARBA00022989"/>
    </source>
</evidence>
<dbReference type="InterPro" id="IPR036259">
    <property type="entry name" value="MFS_trans_sf"/>
</dbReference>
<evidence type="ECO:0000313" key="9">
    <source>
        <dbReference type="EMBL" id="RFU88255.1"/>
    </source>
</evidence>
<gene>
    <name evidence="9" type="ORF">DY218_02960</name>
</gene>
<feature type="transmembrane region" description="Helical" evidence="7">
    <location>
        <begin position="21"/>
        <end position="42"/>
    </location>
</feature>
<feature type="domain" description="Major facilitator superfamily (MFS) profile" evidence="8">
    <location>
        <begin position="21"/>
        <end position="475"/>
    </location>
</feature>
<feature type="transmembrane region" description="Helical" evidence="7">
    <location>
        <begin position="413"/>
        <end position="433"/>
    </location>
</feature>
<dbReference type="Pfam" id="PF07690">
    <property type="entry name" value="MFS_1"/>
    <property type="match status" value="1"/>
</dbReference>
<proteinExistence type="predicted"/>
<reference evidence="9 10" key="1">
    <citation type="submission" date="2018-08" db="EMBL/GenBank/DDBJ databases">
        <title>Isolation, diversity and antifungal activity of Actinobacteria from wheat.</title>
        <authorList>
            <person name="Han C."/>
        </authorList>
    </citation>
    <scope>NUCLEOTIDE SEQUENCE [LARGE SCALE GENOMIC DNA]</scope>
    <source>
        <strain evidence="9 10">NEAU-YY421</strain>
    </source>
</reference>
<feature type="transmembrane region" description="Helical" evidence="7">
    <location>
        <begin position="453"/>
        <end position="472"/>
    </location>
</feature>
<feature type="transmembrane region" description="Helical" evidence="7">
    <location>
        <begin position="234"/>
        <end position="255"/>
    </location>
</feature>
<feature type="transmembrane region" description="Helical" evidence="7">
    <location>
        <begin position="276"/>
        <end position="301"/>
    </location>
</feature>
<dbReference type="GO" id="GO:0005886">
    <property type="term" value="C:plasma membrane"/>
    <property type="evidence" value="ECO:0007669"/>
    <property type="project" value="UniProtKB-SubCell"/>
</dbReference>
<keyword evidence="3 7" id="KW-1133">Transmembrane helix</keyword>
<accession>A0A372MCM2</accession>
<dbReference type="PANTHER" id="PTHR42718:SF42">
    <property type="entry name" value="EXPORT PROTEIN"/>
    <property type="match status" value="1"/>
</dbReference>
<evidence type="ECO:0000313" key="10">
    <source>
        <dbReference type="Proteomes" id="UP000263094"/>
    </source>
</evidence>
<dbReference type="InterPro" id="IPR011701">
    <property type="entry name" value="MFS"/>
</dbReference>
<dbReference type="Gene3D" id="1.20.1250.20">
    <property type="entry name" value="MFS general substrate transporter like domains"/>
    <property type="match status" value="1"/>
</dbReference>
<feature type="transmembrane region" description="Helical" evidence="7">
    <location>
        <begin position="116"/>
        <end position="135"/>
    </location>
</feature>
<feature type="transmembrane region" description="Helical" evidence="7">
    <location>
        <begin position="87"/>
        <end position="110"/>
    </location>
</feature>
<dbReference type="CDD" id="cd17321">
    <property type="entry name" value="MFS_MMR_MDR_like"/>
    <property type="match status" value="1"/>
</dbReference>
<feature type="region of interest" description="Disordered" evidence="6">
    <location>
        <begin position="474"/>
        <end position="510"/>
    </location>
</feature>
<dbReference type="Gene3D" id="1.20.1720.10">
    <property type="entry name" value="Multidrug resistance protein D"/>
    <property type="match status" value="1"/>
</dbReference>
<comment type="subcellular location">
    <subcellularLocation>
        <location evidence="1">Cell membrane</location>
        <topology evidence="1">Multi-pass membrane protein</topology>
    </subcellularLocation>
</comment>
<feature type="transmembrane region" description="Helical" evidence="7">
    <location>
        <begin position="313"/>
        <end position="335"/>
    </location>
</feature>
<dbReference type="GO" id="GO:0022857">
    <property type="term" value="F:transmembrane transporter activity"/>
    <property type="evidence" value="ECO:0007669"/>
    <property type="project" value="InterPro"/>
</dbReference>
<keyword evidence="2 7" id="KW-0812">Transmembrane</keyword>
<dbReference type="PROSITE" id="PS50850">
    <property type="entry name" value="MFS"/>
    <property type="match status" value="1"/>
</dbReference>
<feature type="transmembrane region" description="Helical" evidence="7">
    <location>
        <begin position="208"/>
        <end position="228"/>
    </location>
</feature>
<evidence type="ECO:0000256" key="7">
    <source>
        <dbReference type="SAM" id="Phobius"/>
    </source>
</evidence>
<dbReference type="EMBL" id="QUAK01000015">
    <property type="protein sequence ID" value="RFU88255.1"/>
    <property type="molecule type" value="Genomic_DNA"/>
</dbReference>
<keyword evidence="5" id="KW-0046">Antibiotic resistance</keyword>
<dbReference type="OrthoDB" id="4334754at2"/>
<dbReference type="GO" id="GO:0046677">
    <property type="term" value="P:response to antibiotic"/>
    <property type="evidence" value="ECO:0007669"/>
    <property type="project" value="UniProtKB-KW"/>
</dbReference>
<feature type="transmembrane region" description="Helical" evidence="7">
    <location>
        <begin position="372"/>
        <end position="392"/>
    </location>
</feature>
<keyword evidence="4 7" id="KW-0472">Membrane</keyword>
<organism evidence="9 10">
    <name type="scientific">Streptomyces triticagri</name>
    <dbReference type="NCBI Taxonomy" id="2293568"/>
    <lineage>
        <taxon>Bacteria</taxon>
        <taxon>Bacillati</taxon>
        <taxon>Actinomycetota</taxon>
        <taxon>Actinomycetes</taxon>
        <taxon>Kitasatosporales</taxon>
        <taxon>Streptomycetaceae</taxon>
        <taxon>Streptomyces</taxon>
    </lineage>
</organism>
<feature type="transmembrane region" description="Helical" evidence="7">
    <location>
        <begin position="175"/>
        <end position="196"/>
    </location>
</feature>
<dbReference type="PANTHER" id="PTHR42718">
    <property type="entry name" value="MAJOR FACILITATOR SUPERFAMILY MULTIDRUG TRANSPORTER MFSC"/>
    <property type="match status" value="1"/>
</dbReference>
<evidence type="ECO:0000256" key="1">
    <source>
        <dbReference type="ARBA" id="ARBA00004651"/>
    </source>
</evidence>
<sequence length="510" mass="49921">MTAGLRSTTAPTAPGTRPRAALAAGAAGAGIVALDGTVLLVAQPSLGHELGATVGQVQWTSTGYLLAVAALLVIAGRLGDRYGHPRLLVVGSLGFAAASAGIALAPGIGWVVGLRVLQGVFGALLQPATLALLQLAYPAERLAGAIAVRTGVIGVAAGAGPLLGGVLVDQFGWRAVFVVNIPVALAIAGLTLAVRVPVRPHEARAERLDVVGAALLTTALAAGVHALAGVPEHAWTSARTVCGLVAAGALAALFGRHERRAAQPIVPAEVARSVPVTASTAMLLVTSGGMFGALFAATFHFQGVLGLGPSETALHVLPMTVLMVLGAPAAGAALGRFGARRTALAGQLLVVVAVLSLARLGPGTPWPVTGAMFAALGAGFATVMVTATGTVVGDAPPGYAGVVGGLKQTAMNIGPALGIAIASGLMPSASAGVHAPDMASAAAPDASTAGPAYLVLAGVTALGLVPAALLPVRPGRADGANRSGRPAPPARPAPPHNDPGAAAHPHDAGT</sequence>